<accession>A0A6G1IN31</accession>
<organism evidence="1 2">
    <name type="scientific">Lentithecium fluviatile CBS 122367</name>
    <dbReference type="NCBI Taxonomy" id="1168545"/>
    <lineage>
        <taxon>Eukaryota</taxon>
        <taxon>Fungi</taxon>
        <taxon>Dikarya</taxon>
        <taxon>Ascomycota</taxon>
        <taxon>Pezizomycotina</taxon>
        <taxon>Dothideomycetes</taxon>
        <taxon>Pleosporomycetidae</taxon>
        <taxon>Pleosporales</taxon>
        <taxon>Massarineae</taxon>
        <taxon>Lentitheciaceae</taxon>
        <taxon>Lentithecium</taxon>
    </lineage>
</organism>
<reference evidence="1" key="1">
    <citation type="journal article" date="2020" name="Stud. Mycol.">
        <title>101 Dothideomycetes genomes: a test case for predicting lifestyles and emergence of pathogens.</title>
        <authorList>
            <person name="Haridas S."/>
            <person name="Albert R."/>
            <person name="Binder M."/>
            <person name="Bloem J."/>
            <person name="Labutti K."/>
            <person name="Salamov A."/>
            <person name="Andreopoulos B."/>
            <person name="Baker S."/>
            <person name="Barry K."/>
            <person name="Bills G."/>
            <person name="Bluhm B."/>
            <person name="Cannon C."/>
            <person name="Castanera R."/>
            <person name="Culley D."/>
            <person name="Daum C."/>
            <person name="Ezra D."/>
            <person name="Gonzalez J."/>
            <person name="Henrissat B."/>
            <person name="Kuo A."/>
            <person name="Liang C."/>
            <person name="Lipzen A."/>
            <person name="Lutzoni F."/>
            <person name="Magnuson J."/>
            <person name="Mondo S."/>
            <person name="Nolan M."/>
            <person name="Ohm R."/>
            <person name="Pangilinan J."/>
            <person name="Park H.-J."/>
            <person name="Ramirez L."/>
            <person name="Alfaro M."/>
            <person name="Sun H."/>
            <person name="Tritt A."/>
            <person name="Yoshinaga Y."/>
            <person name="Zwiers L.-H."/>
            <person name="Turgeon B."/>
            <person name="Goodwin S."/>
            <person name="Spatafora J."/>
            <person name="Crous P."/>
            <person name="Grigoriev I."/>
        </authorList>
    </citation>
    <scope>NUCLEOTIDE SEQUENCE</scope>
    <source>
        <strain evidence="1">CBS 122367</strain>
    </source>
</reference>
<keyword evidence="2" id="KW-1185">Reference proteome</keyword>
<evidence type="ECO:0000313" key="2">
    <source>
        <dbReference type="Proteomes" id="UP000799291"/>
    </source>
</evidence>
<name>A0A6G1IN31_9PLEO</name>
<sequence length="106" mass="11267">MNRLVTKPSRKLVQINQVDWLIPDMDLDIRPQILRCWRGHDSVRVGLFVAEDTAARVRILDSTGDSVGGFLGAVCVVFDAVGVGVSLGKVDLGGGVVVVVLDAPVG</sequence>
<proteinExistence type="predicted"/>
<dbReference type="AlphaFoldDB" id="A0A6G1IN31"/>
<protein>
    <submittedName>
        <fullName evidence="1">Uncharacterized protein</fullName>
    </submittedName>
</protein>
<gene>
    <name evidence="1" type="ORF">K458DRAFT_115608</name>
</gene>
<dbReference type="Proteomes" id="UP000799291">
    <property type="component" value="Unassembled WGS sequence"/>
</dbReference>
<dbReference type="EMBL" id="MU005602">
    <property type="protein sequence ID" value="KAF2679654.1"/>
    <property type="molecule type" value="Genomic_DNA"/>
</dbReference>
<evidence type="ECO:0000313" key="1">
    <source>
        <dbReference type="EMBL" id="KAF2679654.1"/>
    </source>
</evidence>